<name>A0ABU2MZU8_9ACTN</name>
<evidence type="ECO:0000313" key="2">
    <source>
        <dbReference type="EMBL" id="MDT0347050.1"/>
    </source>
</evidence>
<keyword evidence="1" id="KW-0472">Membrane</keyword>
<dbReference type="RefSeq" id="WP_311708176.1">
    <property type="nucleotide sequence ID" value="NZ_JAVREL010000027.1"/>
</dbReference>
<gene>
    <name evidence="2" type="ORF">RM590_31370</name>
</gene>
<feature type="transmembrane region" description="Helical" evidence="1">
    <location>
        <begin position="150"/>
        <end position="174"/>
    </location>
</feature>
<reference evidence="3" key="1">
    <citation type="submission" date="2023-07" db="EMBL/GenBank/DDBJ databases">
        <title>30 novel species of actinomycetes from the DSMZ collection.</title>
        <authorList>
            <person name="Nouioui I."/>
        </authorList>
    </citation>
    <scope>NUCLEOTIDE SEQUENCE [LARGE SCALE GENOMIC DNA]</scope>
    <source>
        <strain evidence="3">DSM 44938</strain>
    </source>
</reference>
<feature type="transmembrane region" description="Helical" evidence="1">
    <location>
        <begin position="209"/>
        <end position="229"/>
    </location>
</feature>
<dbReference type="EMBL" id="JAVREL010000027">
    <property type="protein sequence ID" value="MDT0347050.1"/>
    <property type="molecule type" value="Genomic_DNA"/>
</dbReference>
<dbReference type="Proteomes" id="UP001183246">
    <property type="component" value="Unassembled WGS sequence"/>
</dbReference>
<evidence type="ECO:0000256" key="1">
    <source>
        <dbReference type="SAM" id="Phobius"/>
    </source>
</evidence>
<feature type="transmembrane region" description="Helical" evidence="1">
    <location>
        <begin position="306"/>
        <end position="324"/>
    </location>
</feature>
<evidence type="ECO:0000313" key="3">
    <source>
        <dbReference type="Proteomes" id="UP001183246"/>
    </source>
</evidence>
<accession>A0ABU2MZU8</accession>
<keyword evidence="1" id="KW-0812">Transmembrane</keyword>
<feature type="transmembrane region" description="Helical" evidence="1">
    <location>
        <begin position="29"/>
        <end position="49"/>
    </location>
</feature>
<protein>
    <recommendedName>
        <fullName evidence="4">ABC transporter permease</fullName>
    </recommendedName>
</protein>
<feature type="transmembrane region" description="Helical" evidence="1">
    <location>
        <begin position="395"/>
        <end position="417"/>
    </location>
</feature>
<feature type="transmembrane region" description="Helical" evidence="1">
    <location>
        <begin position="181"/>
        <end position="203"/>
    </location>
</feature>
<comment type="caution">
    <text evidence="2">The sequence shown here is derived from an EMBL/GenBank/DDBJ whole genome shotgun (WGS) entry which is preliminary data.</text>
</comment>
<evidence type="ECO:0008006" key="4">
    <source>
        <dbReference type="Google" id="ProtNLM"/>
    </source>
</evidence>
<proteinExistence type="predicted"/>
<feature type="transmembrane region" description="Helical" evidence="1">
    <location>
        <begin position="124"/>
        <end position="144"/>
    </location>
</feature>
<organism evidence="2 3">
    <name type="scientific">Streptomyces litchfieldiae</name>
    <dbReference type="NCBI Taxonomy" id="3075543"/>
    <lineage>
        <taxon>Bacteria</taxon>
        <taxon>Bacillati</taxon>
        <taxon>Actinomycetota</taxon>
        <taxon>Actinomycetes</taxon>
        <taxon>Kitasatosporales</taxon>
        <taxon>Streptomycetaceae</taxon>
        <taxon>Streptomyces</taxon>
    </lineage>
</organism>
<keyword evidence="3" id="KW-1185">Reference proteome</keyword>
<feature type="transmembrane region" description="Helical" evidence="1">
    <location>
        <begin position="464"/>
        <end position="483"/>
    </location>
</feature>
<sequence length="496" mass="51596">MSDTTHDALAHLRRLRAGKRRADRRNAMYTAYCVLLLTAIWGVPYLAALGRAADRGDWHGQTADRALDFLPPIAPALFALVPLAAALRARWRGPVLLDAPTVAWLLPHPVPRGPLLLPRFHRSAALAALAGTAAGAVAGLLVHALGAGTWWTAVLAGAGGGSAAGCLGTAAGVLVQRHGTLRIALTAPLPIAALAAVPLLAAAGRAPGWAGAAAAALTAAGTAALLPVARGVVPAIPARVLREQAAVALRLTAALYAWDPRQARATVRAATGRRPRVAVRLPLPRHRPLLVPWRDATGLLRSRGRLAWATFWWALALLCVWTGHRYAVLAALPAGYLAAAQLVEPARLERDDTRRAAQLPWPAGTLALWHGLLPAVLLLATGVVPVALWRDSAPLLLLASVPALVGAALVSAYRGVMPGHLLLGTESPLGGTGPVQALLWHVRGPLVVLTVLGVAQVQAANDRWGSVTWVWVLAAGLCAAAWARRVAGPAILRGGG</sequence>
<keyword evidence="1" id="KW-1133">Transmembrane helix</keyword>
<feature type="transmembrane region" description="Helical" evidence="1">
    <location>
        <begin position="69"/>
        <end position="87"/>
    </location>
</feature>
<feature type="transmembrane region" description="Helical" evidence="1">
    <location>
        <begin position="367"/>
        <end position="388"/>
    </location>
</feature>
<feature type="transmembrane region" description="Helical" evidence="1">
    <location>
        <begin position="437"/>
        <end position="457"/>
    </location>
</feature>